<gene>
    <name evidence="1" type="ORF">M514_24811</name>
</gene>
<proteinExistence type="predicted"/>
<dbReference type="AlphaFoldDB" id="A0A085N0P8"/>
<reference evidence="1" key="1">
    <citation type="journal article" date="2014" name="Nat. Genet.">
        <title>Genome and transcriptome of the porcine whipworm Trichuris suis.</title>
        <authorList>
            <person name="Jex A.R."/>
            <person name="Nejsum P."/>
            <person name="Schwarz E.M."/>
            <person name="Hu L."/>
            <person name="Young N.D."/>
            <person name="Hall R.S."/>
            <person name="Korhonen P.K."/>
            <person name="Liao S."/>
            <person name="Thamsborg S."/>
            <person name="Xia J."/>
            <person name="Xu P."/>
            <person name="Wang S."/>
            <person name="Scheerlinck J.P."/>
            <person name="Hofmann A."/>
            <person name="Sternberg P.W."/>
            <person name="Wang J."/>
            <person name="Gasser R.B."/>
        </authorList>
    </citation>
    <scope>NUCLEOTIDE SEQUENCE [LARGE SCALE GENOMIC DNA]</scope>
    <source>
        <strain evidence="1">DCEP-RM93F</strain>
    </source>
</reference>
<sequence length="117" mass="13127">MKPKNSKMNIPYVHCACSLPSALKHAINKKQMAPTYGLYRKRPGEWYRGWNACCSRKYVAGKGNKLAPIEGTSPQDEIAVTRGLALLKNRLRIRGLSFTVDETVFSKSNIKLNGIYP</sequence>
<dbReference type="EMBL" id="KL367582">
    <property type="protein sequence ID" value="KFD63044.1"/>
    <property type="molecule type" value="Genomic_DNA"/>
</dbReference>
<accession>A0A085N0P8</accession>
<organism evidence="1">
    <name type="scientific">Trichuris suis</name>
    <name type="common">pig whipworm</name>
    <dbReference type="NCBI Taxonomy" id="68888"/>
    <lineage>
        <taxon>Eukaryota</taxon>
        <taxon>Metazoa</taxon>
        <taxon>Ecdysozoa</taxon>
        <taxon>Nematoda</taxon>
        <taxon>Enoplea</taxon>
        <taxon>Dorylaimia</taxon>
        <taxon>Trichinellida</taxon>
        <taxon>Trichuridae</taxon>
        <taxon>Trichuris</taxon>
    </lineage>
</organism>
<protein>
    <submittedName>
        <fullName evidence="1">Uncharacterized protein</fullName>
    </submittedName>
</protein>
<name>A0A085N0P8_9BILA</name>
<dbReference type="Proteomes" id="UP000030758">
    <property type="component" value="Unassembled WGS sequence"/>
</dbReference>
<evidence type="ECO:0000313" key="1">
    <source>
        <dbReference type="EMBL" id="KFD63044.1"/>
    </source>
</evidence>